<name>A0A9J6F3I1_RHIMP</name>
<dbReference type="Proteomes" id="UP000821866">
    <property type="component" value="Chromosome 1"/>
</dbReference>
<evidence type="ECO:0000313" key="1">
    <source>
        <dbReference type="EMBL" id="KAH8041374.1"/>
    </source>
</evidence>
<proteinExistence type="predicted"/>
<gene>
    <name evidence="1" type="ORF">HPB51_014655</name>
</gene>
<reference evidence="1" key="1">
    <citation type="journal article" date="2020" name="Cell">
        <title>Large-Scale Comparative Analyses of Tick Genomes Elucidate Their Genetic Diversity and Vector Capacities.</title>
        <authorList>
            <consortium name="Tick Genome and Microbiome Consortium (TIGMIC)"/>
            <person name="Jia N."/>
            <person name="Wang J."/>
            <person name="Shi W."/>
            <person name="Du L."/>
            <person name="Sun Y."/>
            <person name="Zhan W."/>
            <person name="Jiang J.F."/>
            <person name="Wang Q."/>
            <person name="Zhang B."/>
            <person name="Ji P."/>
            <person name="Bell-Sakyi L."/>
            <person name="Cui X.M."/>
            <person name="Yuan T.T."/>
            <person name="Jiang B.G."/>
            <person name="Yang W.F."/>
            <person name="Lam T.T."/>
            <person name="Chang Q.C."/>
            <person name="Ding S.J."/>
            <person name="Wang X.J."/>
            <person name="Zhu J.G."/>
            <person name="Ruan X.D."/>
            <person name="Zhao L."/>
            <person name="Wei J.T."/>
            <person name="Ye R.Z."/>
            <person name="Que T.C."/>
            <person name="Du C.H."/>
            <person name="Zhou Y.H."/>
            <person name="Cheng J.X."/>
            <person name="Dai P.F."/>
            <person name="Guo W.B."/>
            <person name="Han X.H."/>
            <person name="Huang E.J."/>
            <person name="Li L.F."/>
            <person name="Wei W."/>
            <person name="Gao Y.C."/>
            <person name="Liu J.Z."/>
            <person name="Shao H.Z."/>
            <person name="Wang X."/>
            <person name="Wang C.C."/>
            <person name="Yang T.C."/>
            <person name="Huo Q.B."/>
            <person name="Li W."/>
            <person name="Chen H.Y."/>
            <person name="Chen S.E."/>
            <person name="Zhou L.G."/>
            <person name="Ni X.B."/>
            <person name="Tian J.H."/>
            <person name="Sheng Y."/>
            <person name="Liu T."/>
            <person name="Pan Y.S."/>
            <person name="Xia L.Y."/>
            <person name="Li J."/>
            <person name="Zhao F."/>
            <person name="Cao W.C."/>
        </authorList>
    </citation>
    <scope>NUCLEOTIDE SEQUENCE</scope>
    <source>
        <strain evidence="1">Rmic-2018</strain>
    </source>
</reference>
<keyword evidence="2" id="KW-1185">Reference proteome</keyword>
<protein>
    <submittedName>
        <fullName evidence="1">Uncharacterized protein</fullName>
    </submittedName>
</protein>
<comment type="caution">
    <text evidence="1">The sequence shown here is derived from an EMBL/GenBank/DDBJ whole genome shotgun (WGS) entry which is preliminary data.</text>
</comment>
<dbReference type="AlphaFoldDB" id="A0A9J6F3I1"/>
<sequence>MTNGSLLRNILAAGALNAVLSPTPRCRRFRRPARPPSRVWLNKKPGLGRHPQECCRTLFASRPPLCAAGKRSRAYKKQRGKMKGPSARLPTLFRRDVHKHASVLGLCTWPLKWAGQHGCVRTGRHARVPNALLVFRLFCSSRLALRHLLTPTTFDDSVALTDWTCSTPSTDAD</sequence>
<organism evidence="1 2">
    <name type="scientific">Rhipicephalus microplus</name>
    <name type="common">Cattle tick</name>
    <name type="synonym">Boophilus microplus</name>
    <dbReference type="NCBI Taxonomy" id="6941"/>
    <lineage>
        <taxon>Eukaryota</taxon>
        <taxon>Metazoa</taxon>
        <taxon>Ecdysozoa</taxon>
        <taxon>Arthropoda</taxon>
        <taxon>Chelicerata</taxon>
        <taxon>Arachnida</taxon>
        <taxon>Acari</taxon>
        <taxon>Parasitiformes</taxon>
        <taxon>Ixodida</taxon>
        <taxon>Ixodoidea</taxon>
        <taxon>Ixodidae</taxon>
        <taxon>Rhipicephalinae</taxon>
        <taxon>Rhipicephalus</taxon>
        <taxon>Boophilus</taxon>
    </lineage>
</organism>
<evidence type="ECO:0000313" key="2">
    <source>
        <dbReference type="Proteomes" id="UP000821866"/>
    </source>
</evidence>
<reference evidence="1" key="2">
    <citation type="submission" date="2021-09" db="EMBL/GenBank/DDBJ databases">
        <authorList>
            <person name="Jia N."/>
            <person name="Wang J."/>
            <person name="Shi W."/>
            <person name="Du L."/>
            <person name="Sun Y."/>
            <person name="Zhan W."/>
            <person name="Jiang J."/>
            <person name="Wang Q."/>
            <person name="Zhang B."/>
            <person name="Ji P."/>
            <person name="Sakyi L.B."/>
            <person name="Cui X."/>
            <person name="Yuan T."/>
            <person name="Jiang B."/>
            <person name="Yang W."/>
            <person name="Lam T.T.-Y."/>
            <person name="Chang Q."/>
            <person name="Ding S."/>
            <person name="Wang X."/>
            <person name="Zhu J."/>
            <person name="Ruan X."/>
            <person name="Zhao L."/>
            <person name="Wei J."/>
            <person name="Que T."/>
            <person name="Du C."/>
            <person name="Cheng J."/>
            <person name="Dai P."/>
            <person name="Han X."/>
            <person name="Huang E."/>
            <person name="Gao Y."/>
            <person name="Liu J."/>
            <person name="Shao H."/>
            <person name="Ye R."/>
            <person name="Li L."/>
            <person name="Wei W."/>
            <person name="Wang X."/>
            <person name="Wang C."/>
            <person name="Huo Q."/>
            <person name="Li W."/>
            <person name="Guo W."/>
            <person name="Chen H."/>
            <person name="Chen S."/>
            <person name="Zhou L."/>
            <person name="Zhou L."/>
            <person name="Ni X."/>
            <person name="Tian J."/>
            <person name="Zhou Y."/>
            <person name="Sheng Y."/>
            <person name="Liu T."/>
            <person name="Pan Y."/>
            <person name="Xia L."/>
            <person name="Li J."/>
            <person name="Zhao F."/>
            <person name="Cao W."/>
        </authorList>
    </citation>
    <scope>NUCLEOTIDE SEQUENCE</scope>
    <source>
        <strain evidence="1">Rmic-2018</strain>
        <tissue evidence="1">Larvae</tissue>
    </source>
</reference>
<accession>A0A9J6F3I1</accession>
<dbReference type="EMBL" id="JABSTU010000001">
    <property type="protein sequence ID" value="KAH8041374.1"/>
    <property type="molecule type" value="Genomic_DNA"/>
</dbReference>